<dbReference type="SUPFAM" id="SSF52540">
    <property type="entry name" value="P-loop containing nucleoside triphosphate hydrolases"/>
    <property type="match status" value="1"/>
</dbReference>
<dbReference type="AlphaFoldDB" id="A0A0D2X0I1"/>
<dbReference type="InterPro" id="IPR015894">
    <property type="entry name" value="Guanylate-bd_N"/>
</dbReference>
<dbReference type="eggNOG" id="KOG2037">
    <property type="taxonomic scope" value="Eukaryota"/>
</dbReference>
<keyword evidence="5" id="KW-0175">Coiled coil</keyword>
<dbReference type="RefSeq" id="XP_004365518.2">
    <property type="nucleotide sequence ID" value="XM_004365461.2"/>
</dbReference>
<dbReference type="EMBL" id="KE346360">
    <property type="protein sequence ID" value="KJE89099.1"/>
    <property type="molecule type" value="Genomic_DNA"/>
</dbReference>
<evidence type="ECO:0000256" key="2">
    <source>
        <dbReference type="ARBA" id="ARBA00022801"/>
    </source>
</evidence>
<feature type="domain" description="GB1/RHD3-type G" evidence="7">
    <location>
        <begin position="52"/>
        <end position="291"/>
    </location>
</feature>
<dbReference type="InterPro" id="IPR027417">
    <property type="entry name" value="P-loop_NTPase"/>
</dbReference>
<organism evidence="8 9">
    <name type="scientific">Capsaspora owczarzaki (strain ATCC 30864)</name>
    <dbReference type="NCBI Taxonomy" id="595528"/>
    <lineage>
        <taxon>Eukaryota</taxon>
        <taxon>Filasterea</taxon>
        <taxon>Capsaspora</taxon>
    </lineage>
</organism>
<evidence type="ECO:0000256" key="4">
    <source>
        <dbReference type="PROSITE-ProRule" id="PRU01052"/>
    </source>
</evidence>
<evidence type="ECO:0000256" key="5">
    <source>
        <dbReference type="SAM" id="Coils"/>
    </source>
</evidence>
<evidence type="ECO:0000313" key="8">
    <source>
        <dbReference type="EMBL" id="KJE89099.1"/>
    </source>
</evidence>
<feature type="region of interest" description="Disordered" evidence="6">
    <location>
        <begin position="12"/>
        <end position="31"/>
    </location>
</feature>
<dbReference type="GO" id="GO:0005525">
    <property type="term" value="F:GTP binding"/>
    <property type="evidence" value="ECO:0007669"/>
    <property type="project" value="UniProtKB-KW"/>
</dbReference>
<dbReference type="InterPro" id="IPR030386">
    <property type="entry name" value="G_GB1_RHD3_dom"/>
</dbReference>
<evidence type="ECO:0000256" key="6">
    <source>
        <dbReference type="SAM" id="MobiDB-lite"/>
    </source>
</evidence>
<dbReference type="InterPro" id="IPR036543">
    <property type="entry name" value="Guanylate-bd_C_sf"/>
</dbReference>
<dbReference type="Gene3D" id="1.20.1000.10">
    <property type="entry name" value="Guanylate-binding protein, C-terminal domain"/>
    <property type="match status" value="1"/>
</dbReference>
<dbReference type="InterPro" id="IPR003191">
    <property type="entry name" value="Guanylate-bd/ATL_C"/>
</dbReference>
<comment type="similarity">
    <text evidence="4">Belongs to the TRAFAC class dynamin-like GTPase superfamily. GB1/RHD3 GTPase family.</text>
</comment>
<sequence length="634" mass="72295">MDHPVLFIRHEGGNTRRVDDDNSDGDYDNDVDSGPGVFSVTDEAVELLSEIEGDVAVISIAGVYRTGKSFVLNQLAGSTGGFDVGASVEPCTQGIWMWIVDREKVEPGLIPDNLTIVLLDTEGLASYTKTKTYDIQVFSLSLLLSSFFVYNSMGNIDETALDRLSLVAELAKFVKLQADGEEDAFQLQSFFPVFMWLVRDFSLELVLQGETITPDDYLEQALQLVKGDPKRVAGKNQIRECIRSFFPNRTCFTLKRPVENEEDLQDLSNLSLEDFRPEYIEQVRILIRKIYHGVKTKKLFGSNLNGAMLAELSKNYVESINTGGVPVIRSAWENVLEIECKKASAAAERLYEKRMKDLVADGAILEEEELDRSHREAEKRAIDLFRSKAVGGPHTELEDELKNAMAEQLALMRKTNRARSAEQCELLLDTLARHISDDIRSKEITNIDQLHEEWERVVTDYLETAQGPMKQQVLFDRRREFFSTARRVAEGIVEATKEAAEKEVEAIREKSKVDYQRLDLVYKTVDTEWKKSQKENQQLTTEIKDLDLKIREMAQAQAASLERIKELQQELTESQDTCKRVQDERNELEEKERRIEEELQAKSQAIGALEHEKITIEGRLRGFESKKKKKCTIM</sequence>
<dbReference type="Gene3D" id="3.40.50.300">
    <property type="entry name" value="P-loop containing nucleotide triphosphate hydrolases"/>
    <property type="match status" value="1"/>
</dbReference>
<dbReference type="SUPFAM" id="SSF48340">
    <property type="entry name" value="Interferon-induced guanylate-binding protein 1 (GBP1), C-terminal domain"/>
    <property type="match status" value="1"/>
</dbReference>
<dbReference type="Proteomes" id="UP000008743">
    <property type="component" value="Unassembled WGS sequence"/>
</dbReference>
<gene>
    <name evidence="8" type="ORF">CAOG_000647</name>
</gene>
<dbReference type="PROSITE" id="PS51715">
    <property type="entry name" value="G_GB1_RHD3"/>
    <property type="match status" value="1"/>
</dbReference>
<evidence type="ECO:0000313" key="9">
    <source>
        <dbReference type="Proteomes" id="UP000008743"/>
    </source>
</evidence>
<keyword evidence="1" id="KW-0547">Nucleotide-binding</keyword>
<dbReference type="InParanoid" id="A0A0D2X0I1"/>
<dbReference type="Pfam" id="PF02263">
    <property type="entry name" value="GBP"/>
    <property type="match status" value="1"/>
</dbReference>
<dbReference type="PANTHER" id="PTHR10751">
    <property type="entry name" value="GUANYLATE BINDING PROTEIN"/>
    <property type="match status" value="1"/>
</dbReference>
<dbReference type="CDD" id="cd01851">
    <property type="entry name" value="GBP"/>
    <property type="match status" value="1"/>
</dbReference>
<reference evidence="9" key="1">
    <citation type="submission" date="2011-02" db="EMBL/GenBank/DDBJ databases">
        <title>The Genome Sequence of Capsaspora owczarzaki ATCC 30864.</title>
        <authorList>
            <person name="Russ C."/>
            <person name="Cuomo C."/>
            <person name="Burger G."/>
            <person name="Gray M.W."/>
            <person name="Holland P.W.H."/>
            <person name="King N."/>
            <person name="Lang F.B.F."/>
            <person name="Roger A.J."/>
            <person name="Ruiz-Trillo I."/>
            <person name="Young S.K."/>
            <person name="Zeng Q."/>
            <person name="Gargeya S."/>
            <person name="Alvarado L."/>
            <person name="Berlin A."/>
            <person name="Chapman S.B."/>
            <person name="Chen Z."/>
            <person name="Freedman E."/>
            <person name="Gellesch M."/>
            <person name="Goldberg J."/>
            <person name="Griggs A."/>
            <person name="Gujja S."/>
            <person name="Heilman E."/>
            <person name="Heiman D."/>
            <person name="Howarth C."/>
            <person name="Mehta T."/>
            <person name="Neiman D."/>
            <person name="Pearson M."/>
            <person name="Roberts A."/>
            <person name="Saif S."/>
            <person name="Shea T."/>
            <person name="Shenoy N."/>
            <person name="Sisk P."/>
            <person name="Stolte C."/>
            <person name="Sykes S."/>
            <person name="White J."/>
            <person name="Yandava C."/>
            <person name="Haas B."/>
            <person name="Nusbaum C."/>
            <person name="Birren B."/>
        </authorList>
    </citation>
    <scope>NUCLEOTIDE SEQUENCE</scope>
    <source>
        <strain evidence="9">ATCC 30864</strain>
    </source>
</reference>
<dbReference type="OrthoDB" id="2135133at2759"/>
<keyword evidence="3" id="KW-0342">GTP-binding</keyword>
<feature type="compositionally biased region" description="Acidic residues" evidence="6">
    <location>
        <begin position="21"/>
        <end position="31"/>
    </location>
</feature>
<dbReference type="PhylomeDB" id="A0A0D2X0I1"/>
<keyword evidence="2" id="KW-0378">Hydrolase</keyword>
<keyword evidence="9" id="KW-1185">Reference proteome</keyword>
<accession>A0A0D2X0I1</accession>
<dbReference type="Pfam" id="PF02841">
    <property type="entry name" value="GBP_C"/>
    <property type="match status" value="1"/>
</dbReference>
<evidence type="ECO:0000256" key="1">
    <source>
        <dbReference type="ARBA" id="ARBA00022741"/>
    </source>
</evidence>
<feature type="coiled-coil region" evidence="5">
    <location>
        <begin position="536"/>
        <end position="612"/>
    </location>
</feature>
<proteinExistence type="inferred from homology"/>
<name>A0A0D2X0I1_CAPO3</name>
<dbReference type="GO" id="GO:0003924">
    <property type="term" value="F:GTPase activity"/>
    <property type="evidence" value="ECO:0007669"/>
    <property type="project" value="InterPro"/>
</dbReference>
<evidence type="ECO:0000259" key="7">
    <source>
        <dbReference type="PROSITE" id="PS51715"/>
    </source>
</evidence>
<protein>
    <submittedName>
        <fullName evidence="8">GBP4 protein</fullName>
    </submittedName>
</protein>
<evidence type="ECO:0000256" key="3">
    <source>
        <dbReference type="ARBA" id="ARBA00023134"/>
    </source>
</evidence>